<reference evidence="2 3" key="1">
    <citation type="journal article" date="2009" name="Stand. Genomic Sci.">
        <title>Complete genome sequence of Pirellula staleyi type strain (ATCC 27377).</title>
        <authorList>
            <person name="Clum A."/>
            <person name="Tindall B.J."/>
            <person name="Sikorski J."/>
            <person name="Ivanova N."/>
            <person name="Mavrommatis K."/>
            <person name="Lucas S."/>
            <person name="Glavina del Rio T."/>
            <person name="Nolan M."/>
            <person name="Chen F."/>
            <person name="Tice H."/>
            <person name="Pitluck S."/>
            <person name="Cheng J.F."/>
            <person name="Chertkov O."/>
            <person name="Brettin T."/>
            <person name="Han C."/>
            <person name="Detter J.C."/>
            <person name="Kuske C."/>
            <person name="Bruce D."/>
            <person name="Goodwin L."/>
            <person name="Ovchinikova G."/>
            <person name="Pati A."/>
            <person name="Mikhailova N."/>
            <person name="Chen A."/>
            <person name="Palaniappan K."/>
            <person name="Land M."/>
            <person name="Hauser L."/>
            <person name="Chang Y.J."/>
            <person name="Jeffries C.D."/>
            <person name="Chain P."/>
            <person name="Rohde M."/>
            <person name="Goker M."/>
            <person name="Bristow J."/>
            <person name="Eisen J.A."/>
            <person name="Markowitz V."/>
            <person name="Hugenholtz P."/>
            <person name="Kyrpides N.C."/>
            <person name="Klenk H.P."/>
            <person name="Lapidus A."/>
        </authorList>
    </citation>
    <scope>NUCLEOTIDE SEQUENCE [LARGE SCALE GENOMIC DNA]</scope>
    <source>
        <strain evidence="3">ATCC 27377 / DSM 6068 / ICPB 4128</strain>
    </source>
</reference>
<dbReference type="GO" id="GO:0016491">
    <property type="term" value="F:oxidoreductase activity"/>
    <property type="evidence" value="ECO:0007669"/>
    <property type="project" value="InterPro"/>
</dbReference>
<evidence type="ECO:0000259" key="1">
    <source>
        <dbReference type="Pfam" id="PF03358"/>
    </source>
</evidence>
<evidence type="ECO:0000313" key="2">
    <source>
        <dbReference type="EMBL" id="ADB16287.1"/>
    </source>
</evidence>
<dbReference type="InterPro" id="IPR029039">
    <property type="entry name" value="Flavoprotein-like_sf"/>
</dbReference>
<dbReference type="STRING" id="530564.Psta_1612"/>
<dbReference type="GO" id="GO:0005829">
    <property type="term" value="C:cytosol"/>
    <property type="evidence" value="ECO:0007669"/>
    <property type="project" value="TreeGrafter"/>
</dbReference>
<organism evidence="2 3">
    <name type="scientific">Pirellula staleyi (strain ATCC 27377 / DSM 6068 / ICPB 4128)</name>
    <name type="common">Pirella staleyi</name>
    <dbReference type="NCBI Taxonomy" id="530564"/>
    <lineage>
        <taxon>Bacteria</taxon>
        <taxon>Pseudomonadati</taxon>
        <taxon>Planctomycetota</taxon>
        <taxon>Planctomycetia</taxon>
        <taxon>Pirellulales</taxon>
        <taxon>Pirellulaceae</taxon>
        <taxon>Pirellula</taxon>
    </lineage>
</organism>
<dbReference type="SUPFAM" id="SSF52218">
    <property type="entry name" value="Flavoproteins"/>
    <property type="match status" value="1"/>
</dbReference>
<dbReference type="OrthoDB" id="9806724at2"/>
<dbReference type="eggNOG" id="COG0431">
    <property type="taxonomic scope" value="Bacteria"/>
</dbReference>
<dbReference type="AlphaFoldDB" id="D2QY73"/>
<gene>
    <name evidence="2" type="ordered locus">Psta_1612</name>
</gene>
<accession>D2QY73</accession>
<dbReference type="GO" id="GO:0010181">
    <property type="term" value="F:FMN binding"/>
    <property type="evidence" value="ECO:0007669"/>
    <property type="project" value="TreeGrafter"/>
</dbReference>
<evidence type="ECO:0000313" key="3">
    <source>
        <dbReference type="Proteomes" id="UP000001887"/>
    </source>
</evidence>
<dbReference type="HOGENOM" id="CLU_055322_4_1_0"/>
<dbReference type="Proteomes" id="UP000001887">
    <property type="component" value="Chromosome"/>
</dbReference>
<dbReference type="PANTHER" id="PTHR30543:SF21">
    <property type="entry name" value="NAD(P)H-DEPENDENT FMN REDUCTASE LOT6"/>
    <property type="match status" value="1"/>
</dbReference>
<proteinExistence type="predicted"/>
<dbReference type="InterPro" id="IPR050712">
    <property type="entry name" value="NAD(P)H-dep_reductase"/>
</dbReference>
<dbReference type="EMBL" id="CP001848">
    <property type="protein sequence ID" value="ADB16287.1"/>
    <property type="molecule type" value="Genomic_DNA"/>
</dbReference>
<dbReference type="KEGG" id="psl:Psta_1612"/>
<feature type="domain" description="NADPH-dependent FMN reductase-like" evidence="1">
    <location>
        <begin position="6"/>
        <end position="158"/>
    </location>
</feature>
<dbReference type="PANTHER" id="PTHR30543">
    <property type="entry name" value="CHROMATE REDUCTASE"/>
    <property type="match status" value="1"/>
</dbReference>
<protein>
    <submittedName>
        <fullName evidence="2">NADPH-dependent FMN reductase</fullName>
    </submittedName>
</protein>
<sequence length="193" mass="20371">MAYTPTILAFAGSLRRDSYNKKLVKIAAEGAVAAGANVEVIDLTEYPLPMFDEDVEKLTPRPRRLDDLHAKFHAADGFLIASPEYNSSISAALKNTIDWLSRKTPEVNATGVFQGKVAGLLSTSTGALGGLRALVHLRSILGNIGVIVLPQQVAVMKAGDAFTPEGTLKDDAQKASVLKIGAAVATTAAKLRS</sequence>
<dbReference type="Pfam" id="PF03358">
    <property type="entry name" value="FMN_red"/>
    <property type="match status" value="1"/>
</dbReference>
<name>D2QY73_PIRSD</name>
<dbReference type="Gene3D" id="3.40.50.360">
    <property type="match status" value="1"/>
</dbReference>
<dbReference type="InterPro" id="IPR005025">
    <property type="entry name" value="FMN_Rdtase-like_dom"/>
</dbReference>
<keyword evidence="3" id="KW-1185">Reference proteome</keyword>